<sequence length="83" mass="8995">MLRSLPADDHREREREGAGRVAVGVRSEGRRHDITHRTSEDQRQAAGRRDGLAGCGHGDLLSLRASQPPGAPRKGYAAPLPPH</sequence>
<gene>
    <name evidence="2" type="ORF">E2C01_088742</name>
</gene>
<keyword evidence="3" id="KW-1185">Reference proteome</keyword>
<protein>
    <submittedName>
        <fullName evidence="2">Uncharacterized protein</fullName>
    </submittedName>
</protein>
<feature type="compositionally biased region" description="Basic and acidic residues" evidence="1">
    <location>
        <begin position="27"/>
        <end position="51"/>
    </location>
</feature>
<reference evidence="2 3" key="1">
    <citation type="submission" date="2019-05" db="EMBL/GenBank/DDBJ databases">
        <title>Another draft genome of Portunus trituberculatus and its Hox gene families provides insights of decapod evolution.</title>
        <authorList>
            <person name="Jeong J.-H."/>
            <person name="Song I."/>
            <person name="Kim S."/>
            <person name="Choi T."/>
            <person name="Kim D."/>
            <person name="Ryu S."/>
            <person name="Kim W."/>
        </authorList>
    </citation>
    <scope>NUCLEOTIDE SEQUENCE [LARGE SCALE GENOMIC DNA]</scope>
    <source>
        <tissue evidence="2">Muscle</tissue>
    </source>
</reference>
<organism evidence="2 3">
    <name type="scientific">Portunus trituberculatus</name>
    <name type="common">Swimming crab</name>
    <name type="synonym">Neptunus trituberculatus</name>
    <dbReference type="NCBI Taxonomy" id="210409"/>
    <lineage>
        <taxon>Eukaryota</taxon>
        <taxon>Metazoa</taxon>
        <taxon>Ecdysozoa</taxon>
        <taxon>Arthropoda</taxon>
        <taxon>Crustacea</taxon>
        <taxon>Multicrustacea</taxon>
        <taxon>Malacostraca</taxon>
        <taxon>Eumalacostraca</taxon>
        <taxon>Eucarida</taxon>
        <taxon>Decapoda</taxon>
        <taxon>Pleocyemata</taxon>
        <taxon>Brachyura</taxon>
        <taxon>Eubrachyura</taxon>
        <taxon>Portunoidea</taxon>
        <taxon>Portunidae</taxon>
        <taxon>Portuninae</taxon>
        <taxon>Portunus</taxon>
    </lineage>
</organism>
<proteinExistence type="predicted"/>
<accession>A0A5B7JKN9</accession>
<dbReference type="EMBL" id="VSRR010095465">
    <property type="protein sequence ID" value="MPC93608.1"/>
    <property type="molecule type" value="Genomic_DNA"/>
</dbReference>
<dbReference type="AlphaFoldDB" id="A0A5B7JKN9"/>
<dbReference type="Proteomes" id="UP000324222">
    <property type="component" value="Unassembled WGS sequence"/>
</dbReference>
<feature type="region of interest" description="Disordered" evidence="1">
    <location>
        <begin position="1"/>
        <end position="83"/>
    </location>
</feature>
<comment type="caution">
    <text evidence="2">The sequence shown here is derived from an EMBL/GenBank/DDBJ whole genome shotgun (WGS) entry which is preliminary data.</text>
</comment>
<name>A0A5B7JKN9_PORTR</name>
<evidence type="ECO:0000313" key="3">
    <source>
        <dbReference type="Proteomes" id="UP000324222"/>
    </source>
</evidence>
<feature type="compositionally biased region" description="Basic and acidic residues" evidence="1">
    <location>
        <begin position="1"/>
        <end position="18"/>
    </location>
</feature>
<evidence type="ECO:0000313" key="2">
    <source>
        <dbReference type="EMBL" id="MPC93608.1"/>
    </source>
</evidence>
<evidence type="ECO:0000256" key="1">
    <source>
        <dbReference type="SAM" id="MobiDB-lite"/>
    </source>
</evidence>